<protein>
    <submittedName>
        <fullName evidence="4">MFS transporter</fullName>
    </submittedName>
</protein>
<gene>
    <name evidence="5" type="ORF">ENM30_03885</name>
    <name evidence="4" type="ORF">ENT82_02545</name>
    <name evidence="3" type="ORF">ENU43_02685</name>
</gene>
<sequence length="373" mass="39381">MTKRLPLLFFGHLANDTLYTSLPPLLPLLAAQQTSSAATLALIPTVYLMTASFLQIAVGLFFDRKPKTILMPLGLFLGGVAVSAIGFVESYSLMLLLGFLGGVGSALFHPPATSLASVSEKRASSVSFFMSGGDVGLAVGSFLATTAYAVMGVRGTWLLILLPALAASMLLVGVRQPLEAHVQNSVRPDVKKLGFALATAIFRAVAALSFVTFLPLYLTERGLSFSIAGTVLTVMILAGAGGMLSAGYVAEKIGKRRAVSMFLLLTGLWIPVAVLTPPQLSYLSYGVLGFLIFAVHPILVAYSHDLLPQNLGAASALMYGLTFGLGHLIVPFVGVAVDVYGYQSVLLSLAFMPFIAALLFQWAPAAAKTRTIY</sequence>
<accession>A0A7C4I4V0</accession>
<dbReference type="SUPFAM" id="SSF103473">
    <property type="entry name" value="MFS general substrate transporter"/>
    <property type="match status" value="1"/>
</dbReference>
<feature type="transmembrane region" description="Helical" evidence="1">
    <location>
        <begin position="340"/>
        <end position="360"/>
    </location>
</feature>
<keyword evidence="1" id="KW-0472">Membrane</keyword>
<dbReference type="GO" id="GO:0022857">
    <property type="term" value="F:transmembrane transporter activity"/>
    <property type="evidence" value="ECO:0007669"/>
    <property type="project" value="InterPro"/>
</dbReference>
<feature type="domain" description="Major facilitator superfamily (MFS) profile" evidence="2">
    <location>
        <begin position="161"/>
        <end position="373"/>
    </location>
</feature>
<keyword evidence="1" id="KW-1133">Transmembrane helix</keyword>
<dbReference type="EMBL" id="DTAD01000024">
    <property type="protein sequence ID" value="HGN89994.1"/>
    <property type="molecule type" value="Genomic_DNA"/>
</dbReference>
<dbReference type="PANTHER" id="PTHR43129">
    <property type="entry name" value="FOSMIDOMYCIN RESISTANCE PROTEIN"/>
    <property type="match status" value="1"/>
</dbReference>
<reference evidence="4" key="1">
    <citation type="journal article" date="2020" name="mSystems">
        <title>Genome- and Community-Level Interaction Insights into Carbon Utilization and Element Cycling Functions of Hydrothermarchaeota in Hydrothermal Sediment.</title>
        <authorList>
            <person name="Zhou Z."/>
            <person name="Liu Y."/>
            <person name="Xu W."/>
            <person name="Pan J."/>
            <person name="Luo Z.H."/>
            <person name="Li M."/>
        </authorList>
    </citation>
    <scope>NUCLEOTIDE SEQUENCE [LARGE SCALE GENOMIC DNA]</scope>
    <source>
        <strain evidence="5">SpSt-1073</strain>
        <strain evidence="4">SpSt-613</strain>
        <strain evidence="3">SpSt-669</strain>
    </source>
</reference>
<keyword evidence="1" id="KW-0812">Transmembrane</keyword>
<dbReference type="InterPro" id="IPR020846">
    <property type="entry name" value="MFS_dom"/>
</dbReference>
<dbReference type="GO" id="GO:0005886">
    <property type="term" value="C:plasma membrane"/>
    <property type="evidence" value="ECO:0007669"/>
    <property type="project" value="TreeGrafter"/>
</dbReference>
<dbReference type="InterPro" id="IPR036259">
    <property type="entry name" value="MFS_trans_sf"/>
</dbReference>
<feature type="transmembrane region" description="Helical" evidence="1">
    <location>
        <begin position="195"/>
        <end position="217"/>
    </location>
</feature>
<comment type="caution">
    <text evidence="4">The sequence shown here is derived from an EMBL/GenBank/DDBJ whole genome shotgun (WGS) entry which is preliminary data.</text>
</comment>
<evidence type="ECO:0000259" key="2">
    <source>
        <dbReference type="PROSITE" id="PS50850"/>
    </source>
</evidence>
<dbReference type="Gene3D" id="1.20.1250.20">
    <property type="entry name" value="MFS general substrate transporter like domains"/>
    <property type="match status" value="2"/>
</dbReference>
<dbReference type="EMBL" id="DRXG01000083">
    <property type="protein sequence ID" value="HHN52438.1"/>
    <property type="molecule type" value="Genomic_DNA"/>
</dbReference>
<evidence type="ECO:0000313" key="5">
    <source>
        <dbReference type="EMBL" id="HHN52438.1"/>
    </source>
</evidence>
<proteinExistence type="predicted"/>
<dbReference type="Pfam" id="PF07690">
    <property type="entry name" value="MFS_1"/>
    <property type="match status" value="1"/>
</dbReference>
<name>A0A7C4I4V0_CALS0</name>
<dbReference type="EMBL" id="DTCM01000031">
    <property type="protein sequence ID" value="HGL40556.1"/>
    <property type="molecule type" value="Genomic_DNA"/>
</dbReference>
<evidence type="ECO:0000256" key="1">
    <source>
        <dbReference type="SAM" id="Phobius"/>
    </source>
</evidence>
<feature type="transmembrane region" description="Helical" evidence="1">
    <location>
        <begin position="314"/>
        <end position="334"/>
    </location>
</feature>
<feature type="transmembrane region" description="Helical" evidence="1">
    <location>
        <begin position="128"/>
        <end position="150"/>
    </location>
</feature>
<dbReference type="PROSITE" id="PS50850">
    <property type="entry name" value="MFS"/>
    <property type="match status" value="1"/>
</dbReference>
<dbReference type="AlphaFoldDB" id="A0A7C4I4V0"/>
<dbReference type="InterPro" id="IPR011701">
    <property type="entry name" value="MFS"/>
</dbReference>
<organism evidence="4">
    <name type="scientific">Caldiarchaeum subterraneum</name>
    <dbReference type="NCBI Taxonomy" id="311458"/>
    <lineage>
        <taxon>Archaea</taxon>
        <taxon>Nitrososphaerota</taxon>
        <taxon>Candidatus Caldarchaeales</taxon>
        <taxon>Candidatus Caldarchaeaceae</taxon>
        <taxon>Candidatus Caldarchaeum</taxon>
    </lineage>
</organism>
<feature type="transmembrane region" description="Helical" evidence="1">
    <location>
        <begin position="156"/>
        <end position="174"/>
    </location>
</feature>
<feature type="transmembrane region" description="Helical" evidence="1">
    <location>
        <begin position="282"/>
        <end position="302"/>
    </location>
</feature>
<evidence type="ECO:0000313" key="3">
    <source>
        <dbReference type="EMBL" id="HGL40556.1"/>
    </source>
</evidence>
<feature type="transmembrane region" description="Helical" evidence="1">
    <location>
        <begin position="258"/>
        <end position="276"/>
    </location>
</feature>
<feature type="transmembrane region" description="Helical" evidence="1">
    <location>
        <begin position="41"/>
        <end position="62"/>
    </location>
</feature>
<feature type="transmembrane region" description="Helical" evidence="1">
    <location>
        <begin position="223"/>
        <end position="246"/>
    </location>
</feature>
<evidence type="ECO:0000313" key="4">
    <source>
        <dbReference type="EMBL" id="HGN89994.1"/>
    </source>
</evidence>
<feature type="transmembrane region" description="Helical" evidence="1">
    <location>
        <begin position="94"/>
        <end position="116"/>
    </location>
</feature>
<dbReference type="PANTHER" id="PTHR43129:SF1">
    <property type="entry name" value="FOSMIDOMYCIN RESISTANCE PROTEIN"/>
    <property type="match status" value="1"/>
</dbReference>
<feature type="transmembrane region" description="Helical" evidence="1">
    <location>
        <begin position="69"/>
        <end position="88"/>
    </location>
</feature>
<dbReference type="CDD" id="cd17478">
    <property type="entry name" value="MFS_FsR"/>
    <property type="match status" value="1"/>
</dbReference>